<dbReference type="Pfam" id="PF13455">
    <property type="entry name" value="MUG113"/>
    <property type="match status" value="1"/>
</dbReference>
<comment type="caution">
    <text evidence="4">The sequence shown here is derived from an EMBL/GenBank/DDBJ whole genome shotgun (WGS) entry which is preliminary data.</text>
</comment>
<keyword evidence="2" id="KW-1133">Transmembrane helix</keyword>
<dbReference type="Pfam" id="PF13250">
    <property type="entry name" value="SNIPE"/>
    <property type="match status" value="1"/>
</dbReference>
<gene>
    <name evidence="4" type="ORF">Q4535_06305</name>
</gene>
<name>A0AAP4TWN3_9GAMM</name>
<protein>
    <submittedName>
        <fullName evidence="4">DUF4041 domain-containing protein</fullName>
    </submittedName>
</protein>
<sequence length="517" mass="59607">MGDNVGMIIVFLIFYGVPIGSILVYSREKRKRLVKELENKELAIRVEHHEKAIDLEAKRADLDRKAEEFGSLEDAIVGLDKRREALTLELTSTTSQLEEAQSAFNIIDRETLDLQRLKKDADAIAAQKERNVQEIESLKDKLIEHRIKETAGQRTMRQVMSKLDLYTRLEEFVDYGHFELPEYLYETSERFAAEIKQIRQAQKAMIKDKTAFIQYGDVVITGDERLDKKIIEGQMKLVMRAFNIEADVLIGKVSPSNFERTLSQFEKVASDLEKLVASLRCGLNTDYVALKYEECGVQYQYTLKKKEEVEEQRIIREQMREEARAEKEYRTAIEAAQREEEMYQDILARAKNELEQASAEERALAEAKVADLEQRLQEAEAAKERTKSLAEQTRRGYVYIISNIGSFGENVYKIGMTRRLDPMDRVKELGDASVPFSFDVHALIFSDDAPAMETALHRKFSHYRVNAVNLRKEFFHVELSSIREAVIEIGHGDADFKTTIAAEEYFESQRLREQVAA</sequence>
<evidence type="ECO:0000313" key="5">
    <source>
        <dbReference type="Proteomes" id="UP001170481"/>
    </source>
</evidence>
<accession>A0AAP4TWN3</accession>
<reference evidence="4" key="1">
    <citation type="submission" date="2023-07" db="EMBL/GenBank/DDBJ databases">
        <title>Genome content predicts the carbon catabolic preferences of heterotrophic bacteria.</title>
        <authorList>
            <person name="Gralka M."/>
        </authorList>
    </citation>
    <scope>NUCLEOTIDE SEQUENCE</scope>
    <source>
        <strain evidence="4">C2R13</strain>
    </source>
</reference>
<feature type="domain" description="Bacteriophage T5 Orf172 DNA-binding" evidence="3">
    <location>
        <begin position="406"/>
        <end position="489"/>
    </location>
</feature>
<dbReference type="InterPro" id="IPR018306">
    <property type="entry name" value="Phage_T5_Orf172_DNA-bd"/>
</dbReference>
<feature type="coiled-coil region" evidence="1">
    <location>
        <begin position="83"/>
        <end position="145"/>
    </location>
</feature>
<proteinExistence type="predicted"/>
<organism evidence="4 5">
    <name type="scientific">Cobetia amphilecti</name>
    <dbReference type="NCBI Taxonomy" id="1055104"/>
    <lineage>
        <taxon>Bacteria</taxon>
        <taxon>Pseudomonadati</taxon>
        <taxon>Pseudomonadota</taxon>
        <taxon>Gammaproteobacteria</taxon>
        <taxon>Oceanospirillales</taxon>
        <taxon>Halomonadaceae</taxon>
        <taxon>Cobetia</taxon>
    </lineage>
</organism>
<dbReference type="Proteomes" id="UP001170481">
    <property type="component" value="Unassembled WGS sequence"/>
</dbReference>
<evidence type="ECO:0000256" key="2">
    <source>
        <dbReference type="SAM" id="Phobius"/>
    </source>
</evidence>
<feature type="coiled-coil region" evidence="1">
    <location>
        <begin position="306"/>
        <end position="396"/>
    </location>
</feature>
<evidence type="ECO:0000256" key="1">
    <source>
        <dbReference type="SAM" id="Coils"/>
    </source>
</evidence>
<keyword evidence="2" id="KW-0472">Membrane</keyword>
<keyword evidence="2" id="KW-0812">Transmembrane</keyword>
<dbReference type="InterPro" id="IPR025280">
    <property type="entry name" value="SNIPE"/>
</dbReference>
<dbReference type="SMART" id="SM00974">
    <property type="entry name" value="T5orf172"/>
    <property type="match status" value="1"/>
</dbReference>
<feature type="transmembrane region" description="Helical" evidence="2">
    <location>
        <begin position="6"/>
        <end position="25"/>
    </location>
</feature>
<evidence type="ECO:0000313" key="4">
    <source>
        <dbReference type="EMBL" id="MDO6671730.1"/>
    </source>
</evidence>
<keyword evidence="1" id="KW-0175">Coiled coil</keyword>
<dbReference type="AlphaFoldDB" id="A0AAP4TWN3"/>
<dbReference type="EMBL" id="JAUORK010000005">
    <property type="protein sequence ID" value="MDO6671730.1"/>
    <property type="molecule type" value="Genomic_DNA"/>
</dbReference>
<evidence type="ECO:0000259" key="3">
    <source>
        <dbReference type="SMART" id="SM00974"/>
    </source>
</evidence>
<dbReference type="RefSeq" id="WP_303593386.1">
    <property type="nucleotide sequence ID" value="NZ_JAUORK010000005.1"/>
</dbReference>